<gene>
    <name evidence="1" type="ORF">SAMN05421553_3235</name>
</gene>
<evidence type="ECO:0000313" key="1">
    <source>
        <dbReference type="EMBL" id="SED74234.1"/>
    </source>
</evidence>
<dbReference type="Proteomes" id="UP000242849">
    <property type="component" value="Unassembled WGS sequence"/>
</dbReference>
<evidence type="ECO:0000313" key="2">
    <source>
        <dbReference type="Proteomes" id="UP000242849"/>
    </source>
</evidence>
<reference evidence="2" key="1">
    <citation type="submission" date="2016-10" db="EMBL/GenBank/DDBJ databases">
        <authorList>
            <person name="Varghese N."/>
            <person name="Submissions S."/>
        </authorList>
    </citation>
    <scope>NUCLEOTIDE SEQUENCE [LARGE SCALE GENOMIC DNA]</scope>
    <source>
        <strain evidence="2">DSM 12111</strain>
    </source>
</reference>
<dbReference type="EMBL" id="FNSC01000001">
    <property type="protein sequence ID" value="SED74234.1"/>
    <property type="molecule type" value="Genomic_DNA"/>
</dbReference>
<proteinExistence type="predicted"/>
<accession>A0A1H5D5Z1</accession>
<protein>
    <submittedName>
        <fullName evidence="1">Uncharacterized protein</fullName>
    </submittedName>
</protein>
<organism evidence="1 2">
    <name type="scientific">Pseudomonas anguilliseptica</name>
    <dbReference type="NCBI Taxonomy" id="53406"/>
    <lineage>
        <taxon>Bacteria</taxon>
        <taxon>Pseudomonadati</taxon>
        <taxon>Pseudomonadota</taxon>
        <taxon>Gammaproteobacteria</taxon>
        <taxon>Pseudomonadales</taxon>
        <taxon>Pseudomonadaceae</taxon>
        <taxon>Pseudomonas</taxon>
    </lineage>
</organism>
<sequence>MMNHPFTGLTPQSEYRGAHSIPSKEMDQLTAPTVLTPSFASQLKAFNGLVRDMREAEMRIEALALLDNKIFIHADSVETMARRFAHEVRAQRSRAGDHKVRNVVTIRQIDVVWFTPLKEQDK</sequence>
<dbReference type="AlphaFoldDB" id="A0A1H5D5Z1"/>
<keyword evidence="2" id="KW-1185">Reference proteome</keyword>
<name>A0A1H5D5Z1_PSEAG</name>
<dbReference type="STRING" id="53406.SAMN05421553_3235"/>